<dbReference type="InterPro" id="IPR041644">
    <property type="entry name" value="GNAT_C"/>
</dbReference>
<dbReference type="Pfam" id="PF18082">
    <property type="entry name" value="NAT_N"/>
    <property type="match status" value="1"/>
</dbReference>
<feature type="domain" description="GNAT-like C-terminal" evidence="3">
    <location>
        <begin position="217"/>
        <end position="529"/>
    </location>
</feature>
<dbReference type="RefSeq" id="WP_152235437.1">
    <property type="nucleotide sequence ID" value="NZ_JBHSKZ010000058.1"/>
</dbReference>
<feature type="region of interest" description="Disordered" evidence="1">
    <location>
        <begin position="245"/>
        <end position="281"/>
    </location>
</feature>
<dbReference type="InterPro" id="IPR041273">
    <property type="entry name" value="NAT_N"/>
</dbReference>
<evidence type="ECO:0000259" key="3">
    <source>
        <dbReference type="Pfam" id="PF18164"/>
    </source>
</evidence>
<dbReference type="EMBL" id="WBVT01000054">
    <property type="protein sequence ID" value="KAB7789010.1"/>
    <property type="molecule type" value="Genomic_DNA"/>
</dbReference>
<feature type="compositionally biased region" description="Low complexity" evidence="1">
    <location>
        <begin position="245"/>
        <end position="255"/>
    </location>
</feature>
<reference evidence="4 5" key="1">
    <citation type="submission" date="2019-09" db="EMBL/GenBank/DDBJ databases">
        <title>Characterization of the phylogenetic diversity of two novel species belonging to the genus Bifidobacterium: Bifidobacterium cebidarum sp. nov. and Bifidobacterium leontopitheci sp. nov.</title>
        <authorList>
            <person name="Lugli G.A."/>
            <person name="Duranti S."/>
            <person name="Milani C."/>
            <person name="Turroni F."/>
            <person name="Ventura M."/>
        </authorList>
    </citation>
    <scope>NUCLEOTIDE SEQUENCE [LARGE SCALE GENOMIC DNA]</scope>
    <source>
        <strain evidence="4 5">LMG 31471</strain>
    </source>
</reference>
<organism evidence="4 5">
    <name type="scientific">Bifidobacterium leontopitheci</name>
    <dbReference type="NCBI Taxonomy" id="2650774"/>
    <lineage>
        <taxon>Bacteria</taxon>
        <taxon>Bacillati</taxon>
        <taxon>Actinomycetota</taxon>
        <taxon>Actinomycetes</taxon>
        <taxon>Bifidobacteriales</taxon>
        <taxon>Bifidobacteriaceae</taxon>
        <taxon>Bifidobacterium</taxon>
    </lineage>
</organism>
<dbReference type="Proteomes" id="UP000441772">
    <property type="component" value="Unassembled WGS sequence"/>
</dbReference>
<keyword evidence="5" id="KW-1185">Reference proteome</keyword>
<feature type="domain" description="N-acyltransferase N-terminal" evidence="2">
    <location>
        <begin position="127"/>
        <end position="215"/>
    </location>
</feature>
<accession>A0A6I1GBN5</accession>
<sequence length="531" mass="55883">MTMMCAMVGGGAAGSGAGGRDTGGGAVARLMGIGAAGVDGIIPDEETCRQYLNMDGELYALAVRTLRWLRSDPVGAAALPRLHDLIVRRGDVPAAAAVCRALRSHAAVFAPYVDNPVDNRSVGNCTVDNHVDNTAATVDNSVDNLTDPSYADTLLAAVMIDCLPAAVRHMESLGVPDDVIEATLRDFAIWADVYRTKTGRPGIWELEWNLLSFTGDILRVGRLQYESITFAEPYYIFRRAASDGVAGSSDTAGAAGRSGGRSPSDEQPDAAPAGQTAASPDAWPDNVVILAAAGLHVRADGRLQGTNGRSDDTGFTTVLTAESAVLTAESAALPTGVVTVTGNPVDVRSGVIRREPMTIRVDVRGGGHRASGVRPDGPAPAQAVPSAQAAAPAAQPTYDLLLAPGMPTTSMHIPAEGPLSPELVDESIVRARTLLARIGRGTATGFCESWLLDPALERFSPAESNICRFMRRYVKFPVRSSHPMIVERVFGWGADVLATADLPERTGLQRRLKAYLLAGGEVYDTGGILLF</sequence>
<evidence type="ECO:0000256" key="1">
    <source>
        <dbReference type="SAM" id="MobiDB-lite"/>
    </source>
</evidence>
<gene>
    <name evidence="4" type="ORF">F7D09_2039</name>
</gene>
<name>A0A6I1GBN5_9BIFI</name>
<evidence type="ECO:0000259" key="2">
    <source>
        <dbReference type="Pfam" id="PF18082"/>
    </source>
</evidence>
<dbReference type="Gene3D" id="3.40.630.120">
    <property type="match status" value="1"/>
</dbReference>
<evidence type="ECO:0000313" key="5">
    <source>
        <dbReference type="Proteomes" id="UP000441772"/>
    </source>
</evidence>
<protein>
    <submittedName>
        <fullName evidence="4">Uncharacterized protein</fullName>
    </submittedName>
</protein>
<dbReference type="AlphaFoldDB" id="A0A6I1GBN5"/>
<proteinExistence type="predicted"/>
<dbReference type="Pfam" id="PF18164">
    <property type="entry name" value="GNAT_C"/>
    <property type="match status" value="1"/>
</dbReference>
<comment type="caution">
    <text evidence="4">The sequence shown here is derived from an EMBL/GenBank/DDBJ whole genome shotgun (WGS) entry which is preliminary data.</text>
</comment>
<evidence type="ECO:0000313" key="4">
    <source>
        <dbReference type="EMBL" id="KAB7789010.1"/>
    </source>
</evidence>